<keyword evidence="1" id="KW-1133">Transmembrane helix</keyword>
<dbReference type="EMBL" id="JYDW01000066">
    <property type="protein sequence ID" value="KRZ57916.1"/>
    <property type="molecule type" value="Genomic_DNA"/>
</dbReference>
<protein>
    <submittedName>
        <fullName evidence="2">Uncharacterized protein</fullName>
    </submittedName>
</protein>
<keyword evidence="3" id="KW-1185">Reference proteome</keyword>
<feature type="transmembrane region" description="Helical" evidence="1">
    <location>
        <begin position="42"/>
        <end position="62"/>
    </location>
</feature>
<proteinExistence type="predicted"/>
<evidence type="ECO:0000313" key="2">
    <source>
        <dbReference type="EMBL" id="KRZ57916.1"/>
    </source>
</evidence>
<sequence length="109" mass="12311">MIVAKSCCFTCQSISALAANCQGFLKLVYDSSRQMSKSRMQFIIGSVFLITFHFFYCSYRGISQKIGQDTSKDMEGIQKDSQMPINSHDMKLNTSYPGDENESELIIII</sequence>
<accession>A0A0V1LF04</accession>
<organism evidence="2 3">
    <name type="scientific">Trichinella nativa</name>
    <dbReference type="NCBI Taxonomy" id="6335"/>
    <lineage>
        <taxon>Eukaryota</taxon>
        <taxon>Metazoa</taxon>
        <taxon>Ecdysozoa</taxon>
        <taxon>Nematoda</taxon>
        <taxon>Enoplea</taxon>
        <taxon>Dorylaimia</taxon>
        <taxon>Trichinellida</taxon>
        <taxon>Trichinellidae</taxon>
        <taxon>Trichinella</taxon>
    </lineage>
</organism>
<reference evidence="2 3" key="1">
    <citation type="submission" date="2015-05" db="EMBL/GenBank/DDBJ databases">
        <title>Evolution of Trichinella species and genotypes.</title>
        <authorList>
            <person name="Korhonen P.K."/>
            <person name="Edoardo P."/>
            <person name="Giuseppe L.R."/>
            <person name="Gasser R.B."/>
        </authorList>
    </citation>
    <scope>NUCLEOTIDE SEQUENCE [LARGE SCALE GENOMIC DNA]</scope>
    <source>
        <strain evidence="2">ISS10</strain>
    </source>
</reference>
<evidence type="ECO:0000256" key="1">
    <source>
        <dbReference type="SAM" id="Phobius"/>
    </source>
</evidence>
<gene>
    <name evidence="2" type="ORF">T02_10290</name>
</gene>
<keyword evidence="1" id="KW-0812">Transmembrane</keyword>
<dbReference type="Proteomes" id="UP000054721">
    <property type="component" value="Unassembled WGS sequence"/>
</dbReference>
<name>A0A0V1LF04_9BILA</name>
<dbReference type="AlphaFoldDB" id="A0A0V1LF04"/>
<comment type="caution">
    <text evidence="2">The sequence shown here is derived from an EMBL/GenBank/DDBJ whole genome shotgun (WGS) entry which is preliminary data.</text>
</comment>
<evidence type="ECO:0000313" key="3">
    <source>
        <dbReference type="Proteomes" id="UP000054721"/>
    </source>
</evidence>
<keyword evidence="1" id="KW-0472">Membrane</keyword>